<dbReference type="PANTHER" id="PTHR34512:SF30">
    <property type="entry name" value="OUTER MEMBRANE PROTEIN ASSEMBLY FACTOR BAMB"/>
    <property type="match status" value="1"/>
</dbReference>
<dbReference type="GeneID" id="56030434"/>
<keyword evidence="4" id="KW-1185">Reference proteome</keyword>
<name>A0A7D5GYW0_9EURY</name>
<proteinExistence type="predicted"/>
<dbReference type="Pfam" id="PF13360">
    <property type="entry name" value="PQQ_2"/>
    <property type="match status" value="2"/>
</dbReference>
<dbReference type="SMART" id="SM00564">
    <property type="entry name" value="PQQ"/>
    <property type="match status" value="6"/>
</dbReference>
<dbReference type="SUPFAM" id="SSF50998">
    <property type="entry name" value="Quinoprotein alcohol dehydrogenase-like"/>
    <property type="match status" value="1"/>
</dbReference>
<dbReference type="InterPro" id="IPR015943">
    <property type="entry name" value="WD40/YVTN_repeat-like_dom_sf"/>
</dbReference>
<evidence type="ECO:0000259" key="2">
    <source>
        <dbReference type="Pfam" id="PF13360"/>
    </source>
</evidence>
<dbReference type="InterPro" id="IPR002372">
    <property type="entry name" value="PQQ_rpt_dom"/>
</dbReference>
<dbReference type="InterPro" id="IPR006311">
    <property type="entry name" value="TAT_signal"/>
</dbReference>
<dbReference type="Proteomes" id="UP000509750">
    <property type="component" value="Chromosome"/>
</dbReference>
<evidence type="ECO:0000313" key="4">
    <source>
        <dbReference type="Proteomes" id="UP000509750"/>
    </source>
</evidence>
<accession>A0A7D5GYW0</accession>
<dbReference type="InterPro" id="IPR011047">
    <property type="entry name" value="Quinoprotein_ADH-like_sf"/>
</dbReference>
<feature type="region of interest" description="Disordered" evidence="1">
    <location>
        <begin position="29"/>
        <end position="63"/>
    </location>
</feature>
<dbReference type="PROSITE" id="PS51257">
    <property type="entry name" value="PROKAR_LIPOPROTEIN"/>
    <property type="match status" value="1"/>
</dbReference>
<dbReference type="RefSeq" id="WP_179170583.1">
    <property type="nucleotide sequence ID" value="NZ_CP058529.1"/>
</dbReference>
<dbReference type="InterPro" id="IPR018391">
    <property type="entry name" value="PQQ_b-propeller_rpt"/>
</dbReference>
<reference evidence="3 4" key="1">
    <citation type="submission" date="2020-07" db="EMBL/GenBank/DDBJ databases">
        <title>Gai3-2, isolated from salt lake.</title>
        <authorList>
            <person name="Cui H."/>
            <person name="Shi X."/>
        </authorList>
    </citation>
    <scope>NUCLEOTIDE SEQUENCE [LARGE SCALE GENOMIC DNA]</scope>
    <source>
        <strain evidence="3 4">Gai3-2</strain>
    </source>
</reference>
<sequence length="394" mass="41508">MPSRRSLLATIGTASVAGLGGCSSNSGYDRAAKDAGDATDWPTAGHDRQHTRYIPDGTGPRSGVTERWRVETGRHTAEPIVAGETAFVTVSHDVLALDIETGEERWSVAPENRVAVYWAPPAVHDGTAYVAGDRMVRAFDVETGEQRWVHESSRHTTAPPIVSGSGTSLLVGTGETIVRLDGETGAVEWERRLFGQIQGIAGTQSVPFVVATEAGDVYALSPSTGDGFWRTALPDYCQCGPTTVGGRTFVGCFDGNLYALGRRGQIEWTTEIGGFAKGGIGVADGTVYVDGGRTLHALSADSGEKRWHVDVGTTGDHPPVIVGDTVYTGGDRLRALKPDGGIGTDGFRVEPARFTAEVGTHVGQLSAANGSLYAAVSQGRGDEQRTSLVRLDPA</sequence>
<dbReference type="Gene3D" id="2.130.10.10">
    <property type="entry name" value="YVTN repeat-like/Quinoprotein amine dehydrogenase"/>
    <property type="match status" value="2"/>
</dbReference>
<dbReference type="EMBL" id="CP058529">
    <property type="protein sequence ID" value="QLG29009.1"/>
    <property type="molecule type" value="Genomic_DNA"/>
</dbReference>
<organism evidence="3 4">
    <name type="scientific">Halorarum halophilum</name>
    <dbReference type="NCBI Taxonomy" id="2743090"/>
    <lineage>
        <taxon>Archaea</taxon>
        <taxon>Methanobacteriati</taxon>
        <taxon>Methanobacteriota</taxon>
        <taxon>Stenosarchaea group</taxon>
        <taxon>Halobacteria</taxon>
        <taxon>Halobacteriales</taxon>
        <taxon>Haloferacaceae</taxon>
        <taxon>Halorarum</taxon>
    </lineage>
</organism>
<protein>
    <submittedName>
        <fullName evidence="3">PQQ-binding-like beta-propeller repeat protein</fullName>
    </submittedName>
</protein>
<feature type="domain" description="Pyrrolo-quinoline quinone repeat" evidence="2">
    <location>
        <begin position="214"/>
        <end position="380"/>
    </location>
</feature>
<feature type="domain" description="Pyrrolo-quinoline quinone repeat" evidence="2">
    <location>
        <begin position="65"/>
        <end position="192"/>
    </location>
</feature>
<evidence type="ECO:0000313" key="3">
    <source>
        <dbReference type="EMBL" id="QLG29009.1"/>
    </source>
</evidence>
<evidence type="ECO:0000256" key="1">
    <source>
        <dbReference type="SAM" id="MobiDB-lite"/>
    </source>
</evidence>
<dbReference type="AlphaFoldDB" id="A0A7D5GYW0"/>
<dbReference type="OrthoDB" id="136681at2157"/>
<gene>
    <name evidence="3" type="ORF">HUG10_16335</name>
</gene>
<dbReference type="KEGG" id="halg:HUG10_16335"/>
<dbReference type="PROSITE" id="PS51318">
    <property type="entry name" value="TAT"/>
    <property type="match status" value="1"/>
</dbReference>
<dbReference type="PANTHER" id="PTHR34512">
    <property type="entry name" value="CELL SURFACE PROTEIN"/>
    <property type="match status" value="1"/>
</dbReference>